<dbReference type="InterPro" id="IPR053441">
    <property type="entry name" value="2Fe2S_Ferredoxin"/>
</dbReference>
<dbReference type="CDD" id="cd00207">
    <property type="entry name" value="fer2"/>
    <property type="match status" value="1"/>
</dbReference>
<gene>
    <name evidence="12" type="primary">fer</name>
    <name evidence="12" type="ORF">ACFQJ6_16720</name>
</gene>
<evidence type="ECO:0000256" key="8">
    <source>
        <dbReference type="ARBA" id="ARBA00034078"/>
    </source>
</evidence>
<comment type="caution">
    <text evidence="12">The sequence shown here is derived from an EMBL/GenBank/DDBJ whole genome shotgun (WGS) entry which is preliminary data.</text>
</comment>
<evidence type="ECO:0000256" key="5">
    <source>
        <dbReference type="ARBA" id="ARBA00022982"/>
    </source>
</evidence>
<dbReference type="CDD" id="cd06257">
    <property type="entry name" value="DnaJ"/>
    <property type="match status" value="1"/>
</dbReference>
<dbReference type="GO" id="GO:0051537">
    <property type="term" value="F:2 iron, 2 sulfur cluster binding"/>
    <property type="evidence" value="ECO:0007669"/>
    <property type="project" value="UniProtKB-KW"/>
</dbReference>
<dbReference type="Pfam" id="PF00111">
    <property type="entry name" value="Fer2"/>
    <property type="match status" value="1"/>
</dbReference>
<dbReference type="NCBIfam" id="NF041393">
    <property type="entry name" value="Frdxn_Halo"/>
    <property type="match status" value="1"/>
</dbReference>
<dbReference type="PROSITE" id="PS50076">
    <property type="entry name" value="DNAJ_2"/>
    <property type="match status" value="1"/>
</dbReference>
<evidence type="ECO:0000256" key="6">
    <source>
        <dbReference type="ARBA" id="ARBA00023004"/>
    </source>
</evidence>
<dbReference type="PANTHER" id="PTHR43112">
    <property type="entry name" value="FERREDOXIN"/>
    <property type="match status" value="1"/>
</dbReference>
<dbReference type="AlphaFoldDB" id="A0ABD5WLW7"/>
<accession>A0ABD5WLW7</accession>
<dbReference type="EMBL" id="JBHSZH010000005">
    <property type="protein sequence ID" value="MFC7081511.1"/>
    <property type="molecule type" value="Genomic_DNA"/>
</dbReference>
<evidence type="ECO:0000313" key="13">
    <source>
        <dbReference type="Proteomes" id="UP001596407"/>
    </source>
</evidence>
<evidence type="ECO:0000256" key="7">
    <source>
        <dbReference type="ARBA" id="ARBA00023014"/>
    </source>
</evidence>
<dbReference type="InterPro" id="IPR012675">
    <property type="entry name" value="Beta-grasp_dom_sf"/>
</dbReference>
<protein>
    <submittedName>
        <fullName evidence="12">Ferredoxin Fer</fullName>
    </submittedName>
</protein>
<evidence type="ECO:0000256" key="9">
    <source>
        <dbReference type="SAM" id="MobiDB-lite"/>
    </source>
</evidence>
<dbReference type="PROSITE" id="PS00197">
    <property type="entry name" value="2FE2S_FER_1"/>
    <property type="match status" value="1"/>
</dbReference>
<keyword evidence="7" id="KW-0411">Iron-sulfur</keyword>
<proteinExistence type="inferred from homology"/>
<keyword evidence="2" id="KW-0813">Transport</keyword>
<evidence type="ECO:0000256" key="3">
    <source>
        <dbReference type="ARBA" id="ARBA00022714"/>
    </source>
</evidence>
<dbReference type="Proteomes" id="UP001596407">
    <property type="component" value="Unassembled WGS sequence"/>
</dbReference>
<dbReference type="InterPro" id="IPR036869">
    <property type="entry name" value="J_dom_sf"/>
</dbReference>
<reference evidence="12 13" key="1">
    <citation type="journal article" date="2019" name="Int. J. Syst. Evol. Microbiol.">
        <title>The Global Catalogue of Microorganisms (GCM) 10K type strain sequencing project: providing services to taxonomists for standard genome sequencing and annotation.</title>
        <authorList>
            <consortium name="The Broad Institute Genomics Platform"/>
            <consortium name="The Broad Institute Genome Sequencing Center for Infectious Disease"/>
            <person name="Wu L."/>
            <person name="Ma J."/>
        </authorList>
    </citation>
    <scope>NUCLEOTIDE SEQUENCE [LARGE SCALE GENOMIC DNA]</scope>
    <source>
        <strain evidence="12 13">DT72</strain>
    </source>
</reference>
<evidence type="ECO:0000256" key="1">
    <source>
        <dbReference type="ARBA" id="ARBA00007874"/>
    </source>
</evidence>
<comment type="similarity">
    <text evidence="1">Belongs to the 2Fe2S plant-type ferredoxin family.</text>
</comment>
<keyword evidence="6" id="KW-0408">Iron</keyword>
<dbReference type="SUPFAM" id="SSF54292">
    <property type="entry name" value="2Fe-2S ferredoxin-like"/>
    <property type="match status" value="1"/>
</dbReference>
<dbReference type="InterPro" id="IPR001041">
    <property type="entry name" value="2Fe-2S_ferredoxin-type"/>
</dbReference>
<keyword evidence="4" id="KW-0479">Metal-binding</keyword>
<feature type="domain" description="2Fe-2S ferredoxin-type" evidence="11">
    <location>
        <begin position="103"/>
        <end position="200"/>
    </location>
</feature>
<dbReference type="RefSeq" id="WP_276280573.1">
    <property type="nucleotide sequence ID" value="NZ_CP119809.1"/>
</dbReference>
<dbReference type="PROSITE" id="PS51085">
    <property type="entry name" value="2FE2S_FER_2"/>
    <property type="match status" value="1"/>
</dbReference>
<sequence>MESPFDVLLVDADADDEEIEQAYRERIKEAHPDQGGSVEEFKAVRRAYERIKAGYEEQTEVTAADFADEDDSDDEREQERAYSEVTYLNYDVLSDFGWQTDDERLFRKAADEDFGEVDYGQFRVRPGESLLEAAEERGFAWPFACRGGACANCAILLLEGELSMPSSHVLPAELMERGFRLSCNGMPITDELKVVYNVKHMPELDDLLLPPRPFEQAYAND</sequence>
<feature type="compositionally biased region" description="Acidic residues" evidence="9">
    <location>
        <begin position="66"/>
        <end position="76"/>
    </location>
</feature>
<dbReference type="GeneID" id="79301730"/>
<evidence type="ECO:0000259" key="10">
    <source>
        <dbReference type="PROSITE" id="PS50076"/>
    </source>
</evidence>
<dbReference type="InterPro" id="IPR036010">
    <property type="entry name" value="2Fe-2S_ferredoxin-like_sf"/>
</dbReference>
<feature type="domain" description="J" evidence="10">
    <location>
        <begin position="3"/>
        <end position="56"/>
    </location>
</feature>
<keyword evidence="3" id="KW-0001">2Fe-2S</keyword>
<dbReference type="InterPro" id="IPR001623">
    <property type="entry name" value="DnaJ_domain"/>
</dbReference>
<dbReference type="Pfam" id="PF00226">
    <property type="entry name" value="DnaJ"/>
    <property type="match status" value="1"/>
</dbReference>
<dbReference type="GO" id="GO:0046872">
    <property type="term" value="F:metal ion binding"/>
    <property type="evidence" value="ECO:0007669"/>
    <property type="project" value="UniProtKB-KW"/>
</dbReference>
<keyword evidence="5" id="KW-0249">Electron transport</keyword>
<dbReference type="Gene3D" id="1.10.287.110">
    <property type="entry name" value="DnaJ domain"/>
    <property type="match status" value="1"/>
</dbReference>
<dbReference type="SUPFAM" id="SSF46565">
    <property type="entry name" value="Chaperone J-domain"/>
    <property type="match status" value="1"/>
</dbReference>
<keyword evidence="13" id="KW-1185">Reference proteome</keyword>
<evidence type="ECO:0000256" key="2">
    <source>
        <dbReference type="ARBA" id="ARBA00022448"/>
    </source>
</evidence>
<evidence type="ECO:0000259" key="11">
    <source>
        <dbReference type="PROSITE" id="PS51085"/>
    </source>
</evidence>
<evidence type="ECO:0000313" key="12">
    <source>
        <dbReference type="EMBL" id="MFC7081511.1"/>
    </source>
</evidence>
<feature type="region of interest" description="Disordered" evidence="9">
    <location>
        <begin position="59"/>
        <end position="78"/>
    </location>
</feature>
<dbReference type="Gene3D" id="3.10.20.30">
    <property type="match status" value="1"/>
</dbReference>
<evidence type="ECO:0000256" key="4">
    <source>
        <dbReference type="ARBA" id="ARBA00022723"/>
    </source>
</evidence>
<organism evidence="12 13">
    <name type="scientific">Halorussus caseinilyticus</name>
    <dbReference type="NCBI Taxonomy" id="3034025"/>
    <lineage>
        <taxon>Archaea</taxon>
        <taxon>Methanobacteriati</taxon>
        <taxon>Methanobacteriota</taxon>
        <taxon>Stenosarchaea group</taxon>
        <taxon>Halobacteria</taxon>
        <taxon>Halobacteriales</taxon>
        <taxon>Haladaptataceae</taxon>
        <taxon>Halorussus</taxon>
    </lineage>
</organism>
<name>A0ABD5WLW7_9EURY</name>
<comment type="cofactor">
    <cofactor evidence="8">
        <name>[2Fe-2S] cluster</name>
        <dbReference type="ChEBI" id="CHEBI:190135"/>
    </cofactor>
</comment>
<dbReference type="InterPro" id="IPR006058">
    <property type="entry name" value="2Fe2S_fd_BS"/>
</dbReference>
<dbReference type="SMART" id="SM00271">
    <property type="entry name" value="DnaJ"/>
    <property type="match status" value="1"/>
</dbReference>
<dbReference type="PANTHER" id="PTHR43112:SF3">
    <property type="entry name" value="FERREDOXIN-2, CHLOROPLASTIC"/>
    <property type="match status" value="1"/>
</dbReference>